<accession>A0A7W5UFU4</accession>
<dbReference type="AlphaFoldDB" id="A0A7W5UFU4"/>
<evidence type="ECO:0000256" key="1">
    <source>
        <dbReference type="SAM" id="MobiDB-lite"/>
    </source>
</evidence>
<name>A0A7W5UFU4_9BACT</name>
<protein>
    <submittedName>
        <fullName evidence="2">Uncharacterized protein</fullName>
    </submittedName>
</protein>
<reference evidence="2 3" key="1">
    <citation type="submission" date="2020-08" db="EMBL/GenBank/DDBJ databases">
        <title>Genomic Encyclopedia of Type Strains, Phase IV (KMG-IV): sequencing the most valuable type-strain genomes for metagenomic binning, comparative biology and taxonomic classification.</title>
        <authorList>
            <person name="Goeker M."/>
        </authorList>
    </citation>
    <scope>NUCLEOTIDE SEQUENCE [LARGE SCALE GENOMIC DNA]</scope>
    <source>
        <strain evidence="2 3">DSM 22548</strain>
    </source>
</reference>
<proteinExistence type="predicted"/>
<feature type="region of interest" description="Disordered" evidence="1">
    <location>
        <begin position="26"/>
        <end position="50"/>
    </location>
</feature>
<organism evidence="2 3">
    <name type="scientific">Alloprevotella rava</name>
    <dbReference type="NCBI Taxonomy" id="671218"/>
    <lineage>
        <taxon>Bacteria</taxon>
        <taxon>Pseudomonadati</taxon>
        <taxon>Bacteroidota</taxon>
        <taxon>Bacteroidia</taxon>
        <taxon>Bacteroidales</taxon>
        <taxon>Prevotellaceae</taxon>
        <taxon>Alloprevotella</taxon>
    </lineage>
</organism>
<gene>
    <name evidence="2" type="ORF">FHS60_000098</name>
</gene>
<sequence>MKKKYISPCSEILSVQTVQLFATSVKPTTTDSSEPDFDNEKPIEWGEIEF</sequence>
<dbReference type="RefSeq" id="WP_009348334.1">
    <property type="nucleotide sequence ID" value="NZ_JACICA010000001.1"/>
</dbReference>
<evidence type="ECO:0000313" key="2">
    <source>
        <dbReference type="EMBL" id="MBB3701656.1"/>
    </source>
</evidence>
<evidence type="ECO:0000313" key="3">
    <source>
        <dbReference type="Proteomes" id="UP000541425"/>
    </source>
</evidence>
<dbReference type="Proteomes" id="UP000541425">
    <property type="component" value="Unassembled WGS sequence"/>
</dbReference>
<dbReference type="EMBL" id="JACICA010000001">
    <property type="protein sequence ID" value="MBB3701656.1"/>
    <property type="molecule type" value="Genomic_DNA"/>
</dbReference>
<comment type="caution">
    <text evidence="2">The sequence shown here is derived from an EMBL/GenBank/DDBJ whole genome shotgun (WGS) entry which is preliminary data.</text>
</comment>